<name>A0A1F5G260_9BACT</name>
<gene>
    <name evidence="1" type="ORF">A2164_00475</name>
</gene>
<dbReference type="AlphaFoldDB" id="A0A1F5G260"/>
<evidence type="ECO:0000313" key="1">
    <source>
        <dbReference type="EMBL" id="OGD85966.1"/>
    </source>
</evidence>
<dbReference type="Proteomes" id="UP000176317">
    <property type="component" value="Unassembled WGS sequence"/>
</dbReference>
<proteinExistence type="predicted"/>
<evidence type="ECO:0000313" key="2">
    <source>
        <dbReference type="Proteomes" id="UP000176317"/>
    </source>
</evidence>
<dbReference type="EMBL" id="MFAT01000050">
    <property type="protein sequence ID" value="OGD85966.1"/>
    <property type="molecule type" value="Genomic_DNA"/>
</dbReference>
<sequence>MPERAYSCPLDAFFEATDVEPGEIVEIPRSTYINLVNLGEFDEDEVSTGVFLGVLASDLNISGLAFHNIKESSTLHLTIIVKKLDTGASSQKTFARCEQDLAALCQKFGAVIKTAYRQINKEDFLIIAERTREEAADPDSKMDLFCFFQFV</sequence>
<reference evidence="1 2" key="1">
    <citation type="journal article" date="2016" name="Nat. Commun.">
        <title>Thousands of microbial genomes shed light on interconnected biogeochemical processes in an aquifer system.</title>
        <authorList>
            <person name="Anantharaman K."/>
            <person name="Brown C.T."/>
            <person name="Hug L.A."/>
            <person name="Sharon I."/>
            <person name="Castelle C.J."/>
            <person name="Probst A.J."/>
            <person name="Thomas B.C."/>
            <person name="Singh A."/>
            <person name="Wilkins M.J."/>
            <person name="Karaoz U."/>
            <person name="Brodie E.L."/>
            <person name="Williams K.H."/>
            <person name="Hubbard S.S."/>
            <person name="Banfield J.F."/>
        </authorList>
    </citation>
    <scope>NUCLEOTIDE SEQUENCE [LARGE SCALE GENOMIC DNA]</scope>
</reference>
<comment type="caution">
    <text evidence="1">The sequence shown here is derived from an EMBL/GenBank/DDBJ whole genome shotgun (WGS) entry which is preliminary data.</text>
</comment>
<protein>
    <submittedName>
        <fullName evidence="1">Uncharacterized protein</fullName>
    </submittedName>
</protein>
<accession>A0A1F5G260</accession>
<organism evidence="1 2">
    <name type="scientific">Candidatus Curtissbacteria bacterium RBG_13_35_7</name>
    <dbReference type="NCBI Taxonomy" id="1797705"/>
    <lineage>
        <taxon>Bacteria</taxon>
        <taxon>Candidatus Curtissiibacteriota</taxon>
    </lineage>
</organism>